<proteinExistence type="predicted"/>
<accession>A0A811SNV9</accession>
<dbReference type="Pfam" id="PF13966">
    <property type="entry name" value="zf-RVT"/>
    <property type="match status" value="1"/>
</dbReference>
<keyword evidence="3" id="KW-1185">Reference proteome</keyword>
<dbReference type="OrthoDB" id="692410at2759"/>
<protein>
    <recommendedName>
        <fullName evidence="1">Reverse transcriptase zinc-binding domain-containing protein</fullName>
    </recommendedName>
</protein>
<reference evidence="2" key="1">
    <citation type="submission" date="2020-10" db="EMBL/GenBank/DDBJ databases">
        <authorList>
            <person name="Han B."/>
            <person name="Lu T."/>
            <person name="Zhao Q."/>
            <person name="Huang X."/>
            <person name="Zhao Y."/>
        </authorList>
    </citation>
    <scope>NUCLEOTIDE SEQUENCE</scope>
</reference>
<evidence type="ECO:0000259" key="1">
    <source>
        <dbReference type="Pfam" id="PF13966"/>
    </source>
</evidence>
<dbReference type="AlphaFoldDB" id="A0A811SNV9"/>
<organism evidence="2 3">
    <name type="scientific">Miscanthus lutarioriparius</name>
    <dbReference type="NCBI Taxonomy" id="422564"/>
    <lineage>
        <taxon>Eukaryota</taxon>
        <taxon>Viridiplantae</taxon>
        <taxon>Streptophyta</taxon>
        <taxon>Embryophyta</taxon>
        <taxon>Tracheophyta</taxon>
        <taxon>Spermatophyta</taxon>
        <taxon>Magnoliopsida</taxon>
        <taxon>Liliopsida</taxon>
        <taxon>Poales</taxon>
        <taxon>Poaceae</taxon>
        <taxon>PACMAD clade</taxon>
        <taxon>Panicoideae</taxon>
        <taxon>Andropogonodae</taxon>
        <taxon>Andropogoneae</taxon>
        <taxon>Saccharinae</taxon>
        <taxon>Miscanthus</taxon>
    </lineage>
</organism>
<evidence type="ECO:0000313" key="3">
    <source>
        <dbReference type="Proteomes" id="UP000604825"/>
    </source>
</evidence>
<feature type="domain" description="Reverse transcriptase zinc-binding" evidence="1">
    <location>
        <begin position="113"/>
        <end position="197"/>
    </location>
</feature>
<dbReference type="PANTHER" id="PTHR36617:SF15">
    <property type="entry name" value="REVERSE TRANSCRIPTASE ZINC-BINDING DOMAIN-CONTAINING PROTEIN"/>
    <property type="match status" value="1"/>
</dbReference>
<dbReference type="PANTHER" id="PTHR36617">
    <property type="entry name" value="PROTEIN, PUTATIVE-RELATED"/>
    <property type="match status" value="1"/>
</dbReference>
<gene>
    <name evidence="2" type="ORF">NCGR_LOCUS67102</name>
</gene>
<name>A0A811SNV9_9POAL</name>
<comment type="caution">
    <text evidence="2">The sequence shown here is derived from an EMBL/GenBank/DDBJ whole genome shotgun (WGS) entry which is preliminary data.</text>
</comment>
<sequence length="306" mass="35594">MELPVHNIDIALFNAATSVVLGNGNKVKFWSSRWLHGQAPATLYPALFRHSKRKNRTVCDALDDDNWIRDVDYSMTERVVEEFILLWTCLQEISVQSANEDKITWLHTANGQYTARSAYRIQFLGMASSMTAKITWKTKAPPKCRFFTWLMLQNRIWTAARLMLRQWPNDYFCQLCVRNLETVSHLFQECGYSRSVWDKVGSWVSAAALRPTHWTQTEDLGQWYADMANSGTRDARDGVRSMIMLTVWEIWREKNNRVFQRSSRTPEHVFRAIQEEARTWIRAGNRGLEGLLPPLEQPPVHAINPM</sequence>
<evidence type="ECO:0000313" key="2">
    <source>
        <dbReference type="EMBL" id="CAD6343004.1"/>
    </source>
</evidence>
<dbReference type="Proteomes" id="UP000604825">
    <property type="component" value="Unassembled WGS sequence"/>
</dbReference>
<dbReference type="InterPro" id="IPR026960">
    <property type="entry name" value="RVT-Znf"/>
</dbReference>
<dbReference type="EMBL" id="CAJGYO010000657">
    <property type="protein sequence ID" value="CAD6343004.1"/>
    <property type="molecule type" value="Genomic_DNA"/>
</dbReference>